<organism evidence="2 3">
    <name type="scientific">Batillaria attramentaria</name>
    <dbReference type="NCBI Taxonomy" id="370345"/>
    <lineage>
        <taxon>Eukaryota</taxon>
        <taxon>Metazoa</taxon>
        <taxon>Spiralia</taxon>
        <taxon>Lophotrochozoa</taxon>
        <taxon>Mollusca</taxon>
        <taxon>Gastropoda</taxon>
        <taxon>Caenogastropoda</taxon>
        <taxon>Sorbeoconcha</taxon>
        <taxon>Cerithioidea</taxon>
        <taxon>Batillariidae</taxon>
        <taxon>Batillaria</taxon>
    </lineage>
</organism>
<dbReference type="AlphaFoldDB" id="A0ABD0KUB7"/>
<proteinExistence type="predicted"/>
<keyword evidence="1" id="KW-0812">Transmembrane</keyword>
<feature type="transmembrane region" description="Helical" evidence="1">
    <location>
        <begin position="108"/>
        <end position="128"/>
    </location>
</feature>
<keyword evidence="3" id="KW-1185">Reference proteome</keyword>
<name>A0ABD0KUB7_9CAEN</name>
<protein>
    <submittedName>
        <fullName evidence="2">Uncharacterized protein</fullName>
    </submittedName>
</protein>
<dbReference type="EMBL" id="JACVVK020000124">
    <property type="protein sequence ID" value="KAK7490672.1"/>
    <property type="molecule type" value="Genomic_DNA"/>
</dbReference>
<keyword evidence="1" id="KW-0472">Membrane</keyword>
<gene>
    <name evidence="2" type="ORF">BaRGS_00018089</name>
</gene>
<accession>A0ABD0KUB7</accession>
<comment type="caution">
    <text evidence="2">The sequence shown here is derived from an EMBL/GenBank/DDBJ whole genome shotgun (WGS) entry which is preliminary data.</text>
</comment>
<evidence type="ECO:0000313" key="3">
    <source>
        <dbReference type="Proteomes" id="UP001519460"/>
    </source>
</evidence>
<evidence type="ECO:0000256" key="1">
    <source>
        <dbReference type="SAM" id="Phobius"/>
    </source>
</evidence>
<reference evidence="2 3" key="1">
    <citation type="journal article" date="2023" name="Sci. Data">
        <title>Genome assembly of the Korean intertidal mud-creeper Batillaria attramentaria.</title>
        <authorList>
            <person name="Patra A.K."/>
            <person name="Ho P.T."/>
            <person name="Jun S."/>
            <person name="Lee S.J."/>
            <person name="Kim Y."/>
            <person name="Won Y.J."/>
        </authorList>
    </citation>
    <scope>NUCLEOTIDE SEQUENCE [LARGE SCALE GENOMIC DNA]</scope>
    <source>
        <strain evidence="2">Wonlab-2016</strain>
    </source>
</reference>
<sequence>MAESSNARIYRLWMTIQDVLGDAAQWPMNIKRLFWTRGIRQWGRTMLAAFVWTNGLNPEILFEWIDALQLCRDGSGVQHFRALFRMFTEGRYSRSLYAWDLTNRRYEYLVFSATVILIFICAYIFQVLNVTADGWFGFVLSTVQLSS</sequence>
<evidence type="ECO:0000313" key="2">
    <source>
        <dbReference type="EMBL" id="KAK7490672.1"/>
    </source>
</evidence>
<keyword evidence="1" id="KW-1133">Transmembrane helix</keyword>
<dbReference type="Proteomes" id="UP001519460">
    <property type="component" value="Unassembled WGS sequence"/>
</dbReference>